<dbReference type="OrthoDB" id="27187at2759"/>
<evidence type="ECO:0000313" key="2">
    <source>
        <dbReference type="Proteomes" id="UP001107558"/>
    </source>
</evidence>
<gene>
    <name evidence="1" type="ORF">PVAND_016257</name>
</gene>
<proteinExistence type="predicted"/>
<protein>
    <submittedName>
        <fullName evidence="1">Uncharacterized protein</fullName>
    </submittedName>
</protein>
<dbReference type="Proteomes" id="UP001107558">
    <property type="component" value="Chromosome 4"/>
</dbReference>
<keyword evidence="2" id="KW-1185">Reference proteome</keyword>
<dbReference type="EMBL" id="JADBJN010000004">
    <property type="protein sequence ID" value="KAG5668312.1"/>
    <property type="molecule type" value="Genomic_DNA"/>
</dbReference>
<reference evidence="1" key="1">
    <citation type="submission" date="2021-03" db="EMBL/GenBank/DDBJ databases">
        <title>Chromosome level genome of the anhydrobiotic midge Polypedilum vanderplanki.</title>
        <authorList>
            <person name="Yoshida Y."/>
            <person name="Kikawada T."/>
            <person name="Gusev O."/>
        </authorList>
    </citation>
    <scope>NUCLEOTIDE SEQUENCE</scope>
    <source>
        <strain evidence="1">NIAS01</strain>
        <tissue evidence="1">Whole body or cell culture</tissue>
    </source>
</reference>
<evidence type="ECO:0000313" key="1">
    <source>
        <dbReference type="EMBL" id="KAG5668312.1"/>
    </source>
</evidence>
<organism evidence="1 2">
    <name type="scientific">Polypedilum vanderplanki</name>
    <name type="common">Sleeping chironomid midge</name>
    <dbReference type="NCBI Taxonomy" id="319348"/>
    <lineage>
        <taxon>Eukaryota</taxon>
        <taxon>Metazoa</taxon>
        <taxon>Ecdysozoa</taxon>
        <taxon>Arthropoda</taxon>
        <taxon>Hexapoda</taxon>
        <taxon>Insecta</taxon>
        <taxon>Pterygota</taxon>
        <taxon>Neoptera</taxon>
        <taxon>Endopterygota</taxon>
        <taxon>Diptera</taxon>
        <taxon>Nematocera</taxon>
        <taxon>Chironomoidea</taxon>
        <taxon>Chironomidae</taxon>
        <taxon>Chironominae</taxon>
        <taxon>Polypedilum</taxon>
        <taxon>Polypedilum</taxon>
    </lineage>
</organism>
<accession>A0A9J6BFB1</accession>
<dbReference type="AlphaFoldDB" id="A0A9J6BFB1"/>
<name>A0A9J6BFB1_POLVA</name>
<sequence>MLVVWKMITKCYQDYLNGKNRSEIKDDVGISVFCDYLENFVNNFNFGTDLDEKYQKIYFSQCLVMLLQIVQLNDLDDEVGKERLQKLLKTILLSYDISEFAIEEISHVIEKVIPNC</sequence>
<comment type="caution">
    <text evidence="1">The sequence shown here is derived from an EMBL/GenBank/DDBJ whole genome shotgun (WGS) entry which is preliminary data.</text>
</comment>